<proteinExistence type="inferred from homology"/>
<dbReference type="FunFam" id="3.30.1360.120:FF:000007">
    <property type="entry name" value="tRNA modification GTPase GTPBP3, mitochondrial"/>
    <property type="match status" value="1"/>
</dbReference>
<dbReference type="HAMAP" id="MF_00379">
    <property type="entry name" value="GTPase_MnmE"/>
    <property type="match status" value="1"/>
</dbReference>
<dbReference type="EMBL" id="BJVC01000004">
    <property type="protein sequence ID" value="GEL02836.1"/>
    <property type="molecule type" value="Genomic_DNA"/>
</dbReference>
<dbReference type="InterPro" id="IPR027417">
    <property type="entry name" value="P-loop_NTPase"/>
</dbReference>
<dbReference type="SUPFAM" id="SSF116878">
    <property type="entry name" value="TrmE connector domain"/>
    <property type="match status" value="1"/>
</dbReference>
<dbReference type="NCBIfam" id="TIGR00231">
    <property type="entry name" value="small_GTP"/>
    <property type="match status" value="1"/>
</dbReference>
<feature type="binding site" evidence="7">
    <location>
        <begin position="238"/>
        <end position="243"/>
    </location>
    <ligand>
        <name>GTP</name>
        <dbReference type="ChEBI" id="CHEBI:37565"/>
    </ligand>
</feature>
<dbReference type="GO" id="GO:0005737">
    <property type="term" value="C:cytoplasm"/>
    <property type="evidence" value="ECO:0007669"/>
    <property type="project" value="UniProtKB-SubCell"/>
</dbReference>
<evidence type="ECO:0000313" key="10">
    <source>
        <dbReference type="Proteomes" id="UP000321405"/>
    </source>
</evidence>
<evidence type="ECO:0000256" key="1">
    <source>
        <dbReference type="ARBA" id="ARBA00011043"/>
    </source>
</evidence>
<dbReference type="GO" id="GO:0002098">
    <property type="term" value="P:tRNA wobble uridine modification"/>
    <property type="evidence" value="ECO:0007669"/>
    <property type="project" value="TreeGrafter"/>
</dbReference>
<feature type="binding site" evidence="7">
    <location>
        <position position="263"/>
    </location>
    <ligand>
        <name>Mg(2+)</name>
        <dbReference type="ChEBI" id="CHEBI:18420"/>
    </ligand>
</feature>
<dbReference type="GO" id="GO:0005525">
    <property type="term" value="F:GTP binding"/>
    <property type="evidence" value="ECO:0007669"/>
    <property type="project" value="UniProtKB-UniRule"/>
</dbReference>
<dbReference type="Proteomes" id="UP000321405">
    <property type="component" value="Unassembled WGS sequence"/>
</dbReference>
<keyword evidence="2 7" id="KW-0819">tRNA processing</keyword>
<comment type="caution">
    <text evidence="7">Lacks conserved residue(s) required for the propagation of feature annotation.</text>
</comment>
<dbReference type="Gene3D" id="3.30.1360.120">
    <property type="entry name" value="Probable tRNA modification gtpase trme, domain 1"/>
    <property type="match status" value="1"/>
</dbReference>
<dbReference type="CDD" id="cd04164">
    <property type="entry name" value="trmE"/>
    <property type="match status" value="1"/>
</dbReference>
<comment type="subcellular location">
    <subcellularLocation>
        <location evidence="7">Cytoplasm</location>
    </subcellularLocation>
</comment>
<comment type="function">
    <text evidence="7">Exhibits a very high intrinsic GTPase hydrolysis rate. Involved in the addition of a carboxymethylaminomethyl (cmnm) group at the wobble position (U34) of certain tRNAs, forming tRNA-cmnm(5)s(2)U34.</text>
</comment>
<dbReference type="InterPro" id="IPR027368">
    <property type="entry name" value="MnmE_dom2"/>
</dbReference>
<keyword evidence="7" id="KW-0479">Metal-binding</keyword>
<keyword evidence="6 7" id="KW-0342">GTP-binding</keyword>
<keyword evidence="4 7" id="KW-0378">Hydrolase</keyword>
<name>A0A511BR68_9PROT</name>
<dbReference type="Pfam" id="PF10396">
    <property type="entry name" value="TrmE_N"/>
    <property type="match status" value="1"/>
</dbReference>
<evidence type="ECO:0000256" key="7">
    <source>
        <dbReference type="HAMAP-Rule" id="MF_00379"/>
    </source>
</evidence>
<feature type="binding site" evidence="7">
    <location>
        <begin position="257"/>
        <end position="263"/>
    </location>
    <ligand>
        <name>GTP</name>
        <dbReference type="ChEBI" id="CHEBI:37565"/>
    </ligand>
</feature>
<dbReference type="InterPro" id="IPR004520">
    <property type="entry name" value="GTPase_MnmE"/>
</dbReference>
<dbReference type="Gene3D" id="3.40.50.300">
    <property type="entry name" value="P-loop containing nucleotide triphosphate hydrolases"/>
    <property type="match status" value="1"/>
</dbReference>
<comment type="cofactor">
    <cofactor evidence="7">
        <name>K(+)</name>
        <dbReference type="ChEBI" id="CHEBI:29103"/>
    </cofactor>
    <text evidence="7">Binds 1 potassium ion per subunit.</text>
</comment>
<dbReference type="InterPro" id="IPR027266">
    <property type="entry name" value="TrmE/GcvT-like"/>
</dbReference>
<evidence type="ECO:0000256" key="6">
    <source>
        <dbReference type="ARBA" id="ARBA00023134"/>
    </source>
</evidence>
<dbReference type="Pfam" id="PF01926">
    <property type="entry name" value="MMR_HSR1"/>
    <property type="match status" value="1"/>
</dbReference>
<evidence type="ECO:0000256" key="2">
    <source>
        <dbReference type="ARBA" id="ARBA00022694"/>
    </source>
</evidence>
<feature type="binding site" evidence="7">
    <location>
        <position position="439"/>
    </location>
    <ligand>
        <name>(6S)-5-formyl-5,6,7,8-tetrahydrofolate</name>
        <dbReference type="ChEBI" id="CHEBI:57457"/>
    </ligand>
</feature>
<dbReference type="InterPro" id="IPR005225">
    <property type="entry name" value="Small_GTP-bd"/>
</dbReference>
<evidence type="ECO:0000256" key="5">
    <source>
        <dbReference type="ARBA" id="ARBA00022958"/>
    </source>
</evidence>
<sequence>MEGVHMVDATESRAGRKGEVIFALATGAGRAAIAIMRASGPGAQEVLSALCDGRVPPPRHAGLRALHHEGEHLDDAMVLWLPGPRSYTGEDGFELHLHAGPAVIDRVAMALTSLGARPAEAGEFTRRAVQAGRLDLLQAEAIADLVEAESDSQRQQALAQADGALSRVYEGWSESLKTLLAHQEALIDFPDEDLPDEVEQALTRRLDMLRDALQAHLSDRRGEIVRRGLTVVIAGAPNVGKSSLLNHLAGYDAAIVTHRAGTTRDVIAIDWLFQGVRLRLVDTAGLRETEDEIEAEGIRRALFHVEHADLVVHVMAGEGEPPLRADALLIGNKIDVSPPPEGTLGLSVHTGEGMSAFEAALAGRIEALVSGAGAPLTRARHRAGIEEALHHLDQARTAPWPEVRGEALRLAMRALGRLTGQVDVESLLDVIFGQFCIGK</sequence>
<evidence type="ECO:0000259" key="8">
    <source>
        <dbReference type="PROSITE" id="PS51709"/>
    </source>
</evidence>
<dbReference type="EC" id="3.6.-.-" evidence="7"/>
<protein>
    <recommendedName>
        <fullName evidence="7">tRNA modification GTPase MnmE</fullName>
        <ecNumber evidence="7">3.6.-.-</ecNumber>
    </recommendedName>
</protein>
<dbReference type="GO" id="GO:0030488">
    <property type="term" value="P:tRNA methylation"/>
    <property type="evidence" value="ECO:0007669"/>
    <property type="project" value="TreeGrafter"/>
</dbReference>
<keyword evidence="7" id="KW-0963">Cytoplasm</keyword>
<feature type="domain" description="TrmE-type G" evidence="8">
    <location>
        <begin position="228"/>
        <end position="366"/>
    </location>
</feature>
<keyword evidence="10" id="KW-1185">Reference proteome</keyword>
<feature type="binding site" evidence="7">
    <location>
        <begin position="282"/>
        <end position="285"/>
    </location>
    <ligand>
        <name>GTP</name>
        <dbReference type="ChEBI" id="CHEBI:37565"/>
    </ligand>
</feature>
<reference evidence="9 10" key="1">
    <citation type="submission" date="2019-07" db="EMBL/GenBank/DDBJ databases">
        <title>Whole genome shotgun sequence of Swaminathania salitolerans NBRC 104436.</title>
        <authorList>
            <person name="Hosoyama A."/>
            <person name="Uohara A."/>
            <person name="Ohji S."/>
            <person name="Ichikawa N."/>
        </authorList>
    </citation>
    <scope>NUCLEOTIDE SEQUENCE [LARGE SCALE GENOMIC DNA]</scope>
    <source>
        <strain evidence="9 10">NBRC 104436</strain>
    </source>
</reference>
<keyword evidence="5 7" id="KW-0630">Potassium</keyword>
<dbReference type="InterPro" id="IPR031168">
    <property type="entry name" value="G_TrmE"/>
</dbReference>
<dbReference type="Gene3D" id="1.20.120.430">
    <property type="entry name" value="tRNA modification GTPase MnmE domain 2"/>
    <property type="match status" value="1"/>
</dbReference>
<comment type="subunit">
    <text evidence="7">Homodimer. Heterotetramer of two MnmE and two MnmG subunits.</text>
</comment>
<dbReference type="PANTHER" id="PTHR42714">
    <property type="entry name" value="TRNA MODIFICATION GTPASE GTPBP3"/>
    <property type="match status" value="1"/>
</dbReference>
<keyword evidence="7" id="KW-0460">Magnesium</keyword>
<gene>
    <name evidence="7 9" type="primary">mnmE</name>
    <name evidence="7" type="synonym">trmE</name>
    <name evidence="9" type="ORF">SSA02_19990</name>
</gene>
<accession>A0A511BR68</accession>
<dbReference type="GO" id="GO:0046872">
    <property type="term" value="F:metal ion binding"/>
    <property type="evidence" value="ECO:0007669"/>
    <property type="project" value="UniProtKB-KW"/>
</dbReference>
<feature type="binding site" evidence="7">
    <location>
        <position position="242"/>
    </location>
    <ligand>
        <name>Mg(2+)</name>
        <dbReference type="ChEBI" id="CHEBI:18420"/>
    </ligand>
</feature>
<organism evidence="9 10">
    <name type="scientific">Swaminathania salitolerans</name>
    <dbReference type="NCBI Taxonomy" id="182838"/>
    <lineage>
        <taxon>Bacteria</taxon>
        <taxon>Pseudomonadati</taxon>
        <taxon>Pseudomonadota</taxon>
        <taxon>Alphaproteobacteria</taxon>
        <taxon>Acetobacterales</taxon>
        <taxon>Acetobacteraceae</taxon>
        <taxon>Swaminathania</taxon>
    </lineage>
</organism>
<dbReference type="InterPro" id="IPR025867">
    <property type="entry name" value="MnmE_helical"/>
</dbReference>
<dbReference type="GO" id="GO:0003924">
    <property type="term" value="F:GTPase activity"/>
    <property type="evidence" value="ECO:0007669"/>
    <property type="project" value="UniProtKB-UniRule"/>
</dbReference>
<dbReference type="PROSITE" id="PS51709">
    <property type="entry name" value="G_TRME"/>
    <property type="match status" value="1"/>
</dbReference>
<dbReference type="InterPro" id="IPR018948">
    <property type="entry name" value="GTP-bd_TrmE_N"/>
</dbReference>
<keyword evidence="3 7" id="KW-0547">Nucleotide-binding</keyword>
<feature type="binding site" evidence="7">
    <location>
        <position position="133"/>
    </location>
    <ligand>
        <name>(6S)-5-formyl-5,6,7,8-tetrahydrofolate</name>
        <dbReference type="ChEBI" id="CHEBI:57457"/>
    </ligand>
</feature>
<dbReference type="InterPro" id="IPR006073">
    <property type="entry name" value="GTP-bd"/>
</dbReference>
<dbReference type="PANTHER" id="PTHR42714:SF2">
    <property type="entry name" value="TRNA MODIFICATION GTPASE GTPBP3, MITOCHONDRIAL"/>
    <property type="match status" value="1"/>
</dbReference>
<dbReference type="AlphaFoldDB" id="A0A511BR68"/>
<evidence type="ECO:0000256" key="3">
    <source>
        <dbReference type="ARBA" id="ARBA00022741"/>
    </source>
</evidence>
<dbReference type="SUPFAM" id="SSF52540">
    <property type="entry name" value="P-loop containing nucleoside triphosphate hydrolases"/>
    <property type="match status" value="1"/>
</dbReference>
<feature type="binding site" evidence="7">
    <location>
        <position position="94"/>
    </location>
    <ligand>
        <name>(6S)-5-formyl-5,6,7,8-tetrahydrofolate</name>
        <dbReference type="ChEBI" id="CHEBI:57457"/>
    </ligand>
</feature>
<dbReference type="PRINTS" id="PR00326">
    <property type="entry name" value="GTP1OBG"/>
</dbReference>
<evidence type="ECO:0000313" key="9">
    <source>
        <dbReference type="EMBL" id="GEL02836.1"/>
    </source>
</evidence>
<dbReference type="CDD" id="cd14858">
    <property type="entry name" value="TrmE_N"/>
    <property type="match status" value="1"/>
</dbReference>
<feature type="binding site" evidence="7">
    <location>
        <position position="37"/>
    </location>
    <ligand>
        <name>(6S)-5-formyl-5,6,7,8-tetrahydrofolate</name>
        <dbReference type="ChEBI" id="CHEBI:57457"/>
    </ligand>
</feature>
<evidence type="ECO:0000256" key="4">
    <source>
        <dbReference type="ARBA" id="ARBA00022801"/>
    </source>
</evidence>
<dbReference type="OrthoDB" id="9805918at2"/>
<comment type="caution">
    <text evidence="9">The sequence shown here is derived from an EMBL/GenBank/DDBJ whole genome shotgun (WGS) entry which is preliminary data.</text>
</comment>
<dbReference type="NCBIfam" id="NF003661">
    <property type="entry name" value="PRK05291.1-3"/>
    <property type="match status" value="1"/>
</dbReference>
<dbReference type="Pfam" id="PF12631">
    <property type="entry name" value="MnmE_helical"/>
    <property type="match status" value="1"/>
</dbReference>
<comment type="similarity">
    <text evidence="1 7">Belongs to the TRAFAC class TrmE-Era-EngA-EngB-Septin-like GTPase superfamily. TrmE GTPase family.</text>
</comment>